<evidence type="ECO:0000256" key="5">
    <source>
        <dbReference type="ARBA" id="ARBA00022771"/>
    </source>
</evidence>
<dbReference type="Pfam" id="PF08646">
    <property type="entry name" value="Rep_fac-A_C"/>
    <property type="match status" value="1"/>
</dbReference>
<evidence type="ECO:0000259" key="11">
    <source>
        <dbReference type="Pfam" id="PF04057"/>
    </source>
</evidence>
<keyword evidence="6 9" id="KW-0862">Zinc</keyword>
<dbReference type="CDD" id="cd04474">
    <property type="entry name" value="RPA1_DBD_A"/>
    <property type="match status" value="1"/>
</dbReference>
<dbReference type="SUPFAM" id="SSF50249">
    <property type="entry name" value="Nucleic acid-binding proteins"/>
    <property type="match status" value="4"/>
</dbReference>
<name>A0ABR1G6G7_AURAN</name>
<dbReference type="Proteomes" id="UP001363151">
    <property type="component" value="Unassembled WGS sequence"/>
</dbReference>
<dbReference type="InterPro" id="IPR003871">
    <property type="entry name" value="RFA1B/D_OB_1st"/>
</dbReference>
<dbReference type="InterPro" id="IPR031657">
    <property type="entry name" value="REPA_OB_2"/>
</dbReference>
<feature type="domain" description="Replication factor-A protein 1 N-terminal" evidence="11">
    <location>
        <begin position="4"/>
        <end position="99"/>
    </location>
</feature>
<evidence type="ECO:0000256" key="9">
    <source>
        <dbReference type="RuleBase" id="RU364130"/>
    </source>
</evidence>
<keyword evidence="3 9" id="KW-0235">DNA replication</keyword>
<keyword evidence="8 9" id="KW-0539">Nucleus</keyword>
<keyword evidence="5 9" id="KW-0863">Zinc-finger</keyword>
<dbReference type="CDD" id="cd04476">
    <property type="entry name" value="RPA1_DBD_C"/>
    <property type="match status" value="1"/>
</dbReference>
<dbReference type="InterPro" id="IPR012340">
    <property type="entry name" value="NA-bd_OB-fold"/>
</dbReference>
<evidence type="ECO:0000256" key="6">
    <source>
        <dbReference type="ARBA" id="ARBA00022833"/>
    </source>
</evidence>
<proteinExistence type="inferred from homology"/>
<evidence type="ECO:0000259" key="13">
    <source>
        <dbReference type="Pfam" id="PF16900"/>
    </source>
</evidence>
<keyword evidence="4 9" id="KW-0479">Metal-binding</keyword>
<keyword evidence="7 9" id="KW-0238">DNA-binding</keyword>
<evidence type="ECO:0000313" key="14">
    <source>
        <dbReference type="EMBL" id="KAK7248776.1"/>
    </source>
</evidence>
<evidence type="ECO:0000256" key="8">
    <source>
        <dbReference type="ARBA" id="ARBA00023242"/>
    </source>
</evidence>
<dbReference type="PANTHER" id="PTHR47165">
    <property type="entry name" value="OS03G0429900 PROTEIN"/>
    <property type="match status" value="1"/>
</dbReference>
<gene>
    <name evidence="14" type="primary">RPA1</name>
    <name evidence="14" type="ORF">SO694_00041162</name>
</gene>
<dbReference type="InterPro" id="IPR007199">
    <property type="entry name" value="Rep_factor-A_N"/>
</dbReference>
<dbReference type="CDD" id="cd04475">
    <property type="entry name" value="RPA1_DBD_B"/>
    <property type="match status" value="1"/>
</dbReference>
<comment type="similarity">
    <text evidence="2 9">Belongs to the replication factor A protein 1 family.</text>
</comment>
<dbReference type="Pfam" id="PF02721">
    <property type="entry name" value="DUF223"/>
    <property type="match status" value="1"/>
</dbReference>
<dbReference type="Gene3D" id="2.40.50.140">
    <property type="entry name" value="Nucleic acid-binding proteins"/>
    <property type="match status" value="4"/>
</dbReference>
<feature type="domain" description="Replication protein A OB" evidence="13">
    <location>
        <begin position="281"/>
        <end position="378"/>
    </location>
</feature>
<organism evidence="14 15">
    <name type="scientific">Aureococcus anophagefferens</name>
    <name type="common">Harmful bloom alga</name>
    <dbReference type="NCBI Taxonomy" id="44056"/>
    <lineage>
        <taxon>Eukaryota</taxon>
        <taxon>Sar</taxon>
        <taxon>Stramenopiles</taxon>
        <taxon>Ochrophyta</taxon>
        <taxon>Pelagophyceae</taxon>
        <taxon>Pelagomonadales</taxon>
        <taxon>Pelagomonadaceae</taxon>
        <taxon>Aureococcus</taxon>
    </lineage>
</organism>
<feature type="domain" description="Replication factor A C-terminal" evidence="12">
    <location>
        <begin position="444"/>
        <end position="590"/>
    </location>
</feature>
<feature type="domain" description="Replication protein A 70 kDa DNA-binding subunit B/D first OB fold" evidence="10">
    <location>
        <begin position="158"/>
        <end position="259"/>
    </location>
</feature>
<dbReference type="Pfam" id="PF16900">
    <property type="entry name" value="REPA_OB_2"/>
    <property type="match status" value="1"/>
</dbReference>
<accession>A0ABR1G6G7</accession>
<evidence type="ECO:0000313" key="15">
    <source>
        <dbReference type="Proteomes" id="UP001363151"/>
    </source>
</evidence>
<evidence type="ECO:0000256" key="4">
    <source>
        <dbReference type="ARBA" id="ARBA00022723"/>
    </source>
</evidence>
<dbReference type="EMBL" id="JBBJCI010000086">
    <property type="protein sequence ID" value="KAK7248776.1"/>
    <property type="molecule type" value="Genomic_DNA"/>
</dbReference>
<comment type="caution">
    <text evidence="14">The sequence shown here is derived from an EMBL/GenBank/DDBJ whole genome shotgun (WGS) entry which is preliminary data.</text>
</comment>
<keyword evidence="15" id="KW-1185">Reference proteome</keyword>
<evidence type="ECO:0000259" key="12">
    <source>
        <dbReference type="Pfam" id="PF08646"/>
    </source>
</evidence>
<evidence type="ECO:0000256" key="3">
    <source>
        <dbReference type="ARBA" id="ARBA00022705"/>
    </source>
</evidence>
<dbReference type="Pfam" id="PF04057">
    <property type="entry name" value="Rep-A_N"/>
    <property type="match status" value="1"/>
</dbReference>
<dbReference type="InterPro" id="IPR004591">
    <property type="entry name" value="Rfa1"/>
</dbReference>
<comment type="subcellular location">
    <subcellularLocation>
        <location evidence="1 9">Nucleus</location>
    </subcellularLocation>
</comment>
<dbReference type="InterPro" id="IPR013955">
    <property type="entry name" value="Rep_factor-A_C"/>
</dbReference>
<sequence length="596" mass="63251">MEKLTVGGVSSVLGTDGGSDAGDVVLQVLDVKPLGEGKRRARLSLSDGAQWTLAMAATQCFDKVTELVEAHALIRLTKYSVSENGTKKFVIVLGFDVVENGAAVGARLGAPQEFGAGGATPKKPYGASNGATTPATVQASCARGPISVNHGDVKTVPVASLNPYMNRWTLKAKVAVKNDIVSWSNARGDGTLFKVTLADADGEEIEAVFFKEACAKYHAALVEGGVYYFSGGKVKPSNPRYSATKCGYEVTFDMASKIEACADASGIGPCIGGTKYDFVKISALEQADEGQVIDVLAVVKAAEDCAEVVSQKLGGKTLTKRDVTLVDASGVDVRLTLWGERAKQDQFAAAPVVALKGVKVSEYQGTKSLGFLRSSRVAFEPEDAAGYEELKAWWANGGASAASTSLSRVSNAGGGLKGEKFADRRGLQDLKDDARFGQGDKPDYATFKATLMKVKEDRLWYESCGDGCQKKVTQGTDGAYSCEKCGTTKEECERRYIVSCCFVDASGSSWVSAFNDAGLVLFDDASANDLAAMKDGSEADFEAFLKTTAYFGDYLVRVRAKTETWNDQSRVKTSVVNIARLDYAAESRSLLAALAA</sequence>
<evidence type="ECO:0000259" key="10">
    <source>
        <dbReference type="Pfam" id="PF02721"/>
    </source>
</evidence>
<evidence type="ECO:0000256" key="2">
    <source>
        <dbReference type="ARBA" id="ARBA00005690"/>
    </source>
</evidence>
<protein>
    <recommendedName>
        <fullName evidence="9">Replication protein A subunit</fullName>
    </recommendedName>
</protein>
<evidence type="ECO:0000256" key="1">
    <source>
        <dbReference type="ARBA" id="ARBA00004123"/>
    </source>
</evidence>
<dbReference type="InterPro" id="IPR047192">
    <property type="entry name" value="Euk_RPA1_DBD_C"/>
</dbReference>
<dbReference type="NCBIfam" id="TIGR00617">
    <property type="entry name" value="rpa1"/>
    <property type="match status" value="1"/>
</dbReference>
<reference evidence="14 15" key="1">
    <citation type="submission" date="2024-03" db="EMBL/GenBank/DDBJ databases">
        <title>Aureococcus anophagefferens CCMP1851 and Kratosvirus quantuckense: Draft genome of a second virus-susceptible host strain in the model system.</title>
        <authorList>
            <person name="Chase E."/>
            <person name="Truchon A.R."/>
            <person name="Schepens W."/>
            <person name="Wilhelm S.W."/>
        </authorList>
    </citation>
    <scope>NUCLEOTIDE SEQUENCE [LARGE SCALE GENOMIC DNA]</scope>
    <source>
        <strain evidence="14 15">CCMP1851</strain>
    </source>
</reference>
<evidence type="ECO:0000256" key="7">
    <source>
        <dbReference type="ARBA" id="ARBA00023125"/>
    </source>
</evidence>
<dbReference type="PANTHER" id="PTHR47165:SF4">
    <property type="entry name" value="OS03G0429900 PROTEIN"/>
    <property type="match status" value="1"/>
</dbReference>